<name>A0A2P2P102_RHIMU</name>
<keyword evidence="1" id="KW-0472">Membrane</keyword>
<keyword evidence="1" id="KW-1133">Transmembrane helix</keyword>
<reference evidence="2" key="1">
    <citation type="submission" date="2018-02" db="EMBL/GenBank/DDBJ databases">
        <title>Rhizophora mucronata_Transcriptome.</title>
        <authorList>
            <person name="Meera S.P."/>
            <person name="Sreeshan A."/>
            <person name="Augustine A."/>
        </authorList>
    </citation>
    <scope>NUCLEOTIDE SEQUENCE</scope>
    <source>
        <tissue evidence="2">Leaf</tissue>
    </source>
</reference>
<proteinExistence type="predicted"/>
<dbReference type="EMBL" id="GGEC01067942">
    <property type="protein sequence ID" value="MBX48426.1"/>
    <property type="molecule type" value="Transcribed_RNA"/>
</dbReference>
<evidence type="ECO:0000256" key="1">
    <source>
        <dbReference type="SAM" id="Phobius"/>
    </source>
</evidence>
<accession>A0A2P2P102</accession>
<evidence type="ECO:0000313" key="2">
    <source>
        <dbReference type="EMBL" id="MBX48426.1"/>
    </source>
</evidence>
<keyword evidence="1" id="KW-0812">Transmembrane</keyword>
<dbReference type="AlphaFoldDB" id="A0A2P2P102"/>
<sequence>MGESDCKKRGFLCRGCRVLFGFARAVLFLTSVKLYFVAQSDAAIRERFVQLRRRVSVKL</sequence>
<protein>
    <submittedName>
        <fullName evidence="2">Chromo domain-containing protein cec-1</fullName>
    </submittedName>
</protein>
<feature type="transmembrane region" description="Helical" evidence="1">
    <location>
        <begin position="18"/>
        <end position="38"/>
    </location>
</feature>
<organism evidence="2">
    <name type="scientific">Rhizophora mucronata</name>
    <name type="common">Asiatic mangrove</name>
    <dbReference type="NCBI Taxonomy" id="61149"/>
    <lineage>
        <taxon>Eukaryota</taxon>
        <taxon>Viridiplantae</taxon>
        <taxon>Streptophyta</taxon>
        <taxon>Embryophyta</taxon>
        <taxon>Tracheophyta</taxon>
        <taxon>Spermatophyta</taxon>
        <taxon>Magnoliopsida</taxon>
        <taxon>eudicotyledons</taxon>
        <taxon>Gunneridae</taxon>
        <taxon>Pentapetalae</taxon>
        <taxon>rosids</taxon>
        <taxon>fabids</taxon>
        <taxon>Malpighiales</taxon>
        <taxon>Rhizophoraceae</taxon>
        <taxon>Rhizophora</taxon>
    </lineage>
</organism>